<evidence type="ECO:0000313" key="1">
    <source>
        <dbReference type="EMBL" id="KAE8654590.1"/>
    </source>
</evidence>
<reference evidence="1" key="1">
    <citation type="submission" date="2019-09" db="EMBL/GenBank/DDBJ databases">
        <title>Draft genome information of white flower Hibiscus syriacus.</title>
        <authorList>
            <person name="Kim Y.-M."/>
        </authorList>
    </citation>
    <scope>NUCLEOTIDE SEQUENCE [LARGE SCALE GENOMIC DNA]</scope>
    <source>
        <strain evidence="1">YM2019G1</strain>
    </source>
</reference>
<comment type="caution">
    <text evidence="1">The sequence shown here is derived from an EMBL/GenBank/DDBJ whole genome shotgun (WGS) entry which is preliminary data.</text>
</comment>
<keyword evidence="2" id="KW-1185">Reference proteome</keyword>
<accession>A0A6A2WM41</accession>
<dbReference type="Proteomes" id="UP000436088">
    <property type="component" value="Unassembled WGS sequence"/>
</dbReference>
<dbReference type="AlphaFoldDB" id="A0A6A2WM41"/>
<evidence type="ECO:0000313" key="2">
    <source>
        <dbReference type="Proteomes" id="UP000436088"/>
    </source>
</evidence>
<gene>
    <name evidence="1" type="ORF">F3Y22_tig00117048pilonHSYRG00923</name>
</gene>
<proteinExistence type="predicted"/>
<dbReference type="EMBL" id="VEPZ02001787">
    <property type="protein sequence ID" value="KAE8654590.1"/>
    <property type="molecule type" value="Genomic_DNA"/>
</dbReference>
<sequence>MAPNVKFDCDTLVLIHNDDTIRQVKDLLLNNGSVDIYVDHKIDEDVVVEGVNKVIEDKSANVDVPTVVFGLETKEVCGPSVVDEVVCEAGFEEDTFFDGDVELLLLKKLKMLFSGQKMEKKQVEVNEDSEDDFIEEDIVNQTAEKIEGNDSEYIDSSDPKEYTNSGDSSYTCGVYFGIRTVGPRYNPIVTSQNGNLI</sequence>
<name>A0A6A2WM41_HIBSY</name>
<protein>
    <submittedName>
        <fullName evidence="1">Uncharacterized protein</fullName>
    </submittedName>
</protein>
<organism evidence="1 2">
    <name type="scientific">Hibiscus syriacus</name>
    <name type="common">Rose of Sharon</name>
    <dbReference type="NCBI Taxonomy" id="106335"/>
    <lineage>
        <taxon>Eukaryota</taxon>
        <taxon>Viridiplantae</taxon>
        <taxon>Streptophyta</taxon>
        <taxon>Embryophyta</taxon>
        <taxon>Tracheophyta</taxon>
        <taxon>Spermatophyta</taxon>
        <taxon>Magnoliopsida</taxon>
        <taxon>eudicotyledons</taxon>
        <taxon>Gunneridae</taxon>
        <taxon>Pentapetalae</taxon>
        <taxon>rosids</taxon>
        <taxon>malvids</taxon>
        <taxon>Malvales</taxon>
        <taxon>Malvaceae</taxon>
        <taxon>Malvoideae</taxon>
        <taxon>Hibiscus</taxon>
    </lineage>
</organism>